<sequence>MIIMIGNTTINKLYREKLSRSLLLFAIIPTILVTGVFFQLFFMIINEISDRELTSQNKELSSFLSSEITSYKKEIQALQEDPRLSRVFQTDDVHNDIYKELYQVVTDHQLKSNFYIVDVEGSILLTNAYRDNTAQIYYDKYLTKVNKNQDKDITFYNEKDNHAADFTFLKMTAPIYDGNKVSGFIIFDLQSNQLRRFYENMNYTDIVITDPFGNQLFSSKRSLILDNGKIGVLSKKGYHTVSSSIVKDEFIVHSIRYEGLLQKGFFFGFLGLFVICGLMVIITRLFAISIARKKTKSIDTLLSTIQDVNEGRYKGYHQLEEEDEFETINYYLHDMILSKNLLLSENKEIHIRKTEAEIKQLQMQFNPHFLFNTLENIKFMIRMNPSSAEELLLKLSSILRYSIDNTDQDSPLKDDIKYIYDYLDIQKARFEERLNFSVEIPEELGTTPIPKLIMQPLVENAVKYGIDHVDHLLIKIKASRIGDKLVIMILDTGSGFSQSRLQEIRDLLHTTQNPSNHIGIYNVHRRIQLKYGRSYGVRVFSEENKGSLLLITIPYRKEE</sequence>
<dbReference type="PANTHER" id="PTHR34220:SF11">
    <property type="entry name" value="SENSOR PROTEIN KINASE HPTS"/>
    <property type="match status" value="1"/>
</dbReference>
<keyword evidence="6" id="KW-0547">Nucleotide-binding</keyword>
<evidence type="ECO:0000313" key="16">
    <source>
        <dbReference type="Proteomes" id="UP000076510"/>
    </source>
</evidence>
<feature type="domain" description="Signal transduction histidine kinase internal region" evidence="14">
    <location>
        <begin position="356"/>
        <end position="434"/>
    </location>
</feature>
<dbReference type="Pfam" id="PF06580">
    <property type="entry name" value="His_kinase"/>
    <property type="match status" value="1"/>
</dbReference>
<dbReference type="InterPro" id="IPR036890">
    <property type="entry name" value="HATPase_C_sf"/>
</dbReference>
<dbReference type="InterPro" id="IPR003594">
    <property type="entry name" value="HATPase_dom"/>
</dbReference>
<keyword evidence="2" id="KW-1003">Cell membrane</keyword>
<keyword evidence="3" id="KW-0597">Phosphoprotein</keyword>
<dbReference type="SUPFAM" id="SSF55874">
    <property type="entry name" value="ATPase domain of HSP90 chaperone/DNA topoisomerase II/histidine kinase"/>
    <property type="match status" value="1"/>
</dbReference>
<feature type="domain" description="Histidine kinase/HSP90-like ATPase" evidence="13">
    <location>
        <begin position="452"/>
        <end position="556"/>
    </location>
</feature>
<evidence type="ECO:0000256" key="8">
    <source>
        <dbReference type="ARBA" id="ARBA00022840"/>
    </source>
</evidence>
<dbReference type="EMBL" id="LQQY01000009">
    <property type="protein sequence ID" value="KZE51000.1"/>
    <property type="molecule type" value="Genomic_DNA"/>
</dbReference>
<feature type="transmembrane region" description="Helical" evidence="12">
    <location>
        <begin position="265"/>
        <end position="287"/>
    </location>
</feature>
<dbReference type="AlphaFoldDB" id="A0A161TIG7"/>
<feature type="transmembrane region" description="Helical" evidence="12">
    <location>
        <begin position="21"/>
        <end position="45"/>
    </location>
</feature>
<dbReference type="InterPro" id="IPR050640">
    <property type="entry name" value="Bact_2-comp_sensor_kinase"/>
</dbReference>
<keyword evidence="8" id="KW-0067">ATP-binding</keyword>
<evidence type="ECO:0000256" key="3">
    <source>
        <dbReference type="ARBA" id="ARBA00022553"/>
    </source>
</evidence>
<dbReference type="InterPro" id="IPR010559">
    <property type="entry name" value="Sig_transdc_His_kin_internal"/>
</dbReference>
<dbReference type="GO" id="GO:0005886">
    <property type="term" value="C:plasma membrane"/>
    <property type="evidence" value="ECO:0007669"/>
    <property type="project" value="UniProtKB-SubCell"/>
</dbReference>
<keyword evidence="11 12" id="KW-0472">Membrane</keyword>
<keyword evidence="10" id="KW-0902">Two-component regulatory system</keyword>
<dbReference type="Proteomes" id="UP000076510">
    <property type="component" value="Unassembled WGS sequence"/>
</dbReference>
<gene>
    <name evidence="15" type="ORF">AV649_16660</name>
</gene>
<evidence type="ECO:0000259" key="14">
    <source>
        <dbReference type="Pfam" id="PF06580"/>
    </source>
</evidence>
<keyword evidence="9 12" id="KW-1133">Transmembrane helix</keyword>
<evidence type="ECO:0000256" key="11">
    <source>
        <dbReference type="ARBA" id="ARBA00023136"/>
    </source>
</evidence>
<dbReference type="Gene3D" id="3.30.565.10">
    <property type="entry name" value="Histidine kinase-like ATPase, C-terminal domain"/>
    <property type="match status" value="1"/>
</dbReference>
<reference evidence="16" key="1">
    <citation type="submission" date="2016-01" db="EMBL/GenBank/DDBJ databases">
        <title>Whole genome sequencing of Bhargavaea cecembensis T14.</title>
        <authorList>
            <person name="Hong K.W."/>
        </authorList>
    </citation>
    <scope>NUCLEOTIDE SEQUENCE [LARGE SCALE GENOMIC DNA]</scope>
    <source>
        <strain evidence="16">M19</strain>
    </source>
</reference>
<dbReference type="PANTHER" id="PTHR34220">
    <property type="entry name" value="SENSOR HISTIDINE KINASE YPDA"/>
    <property type="match status" value="1"/>
</dbReference>
<organism evidence="15 16">
    <name type="scientific">Rossellomorea marisflavi</name>
    <dbReference type="NCBI Taxonomy" id="189381"/>
    <lineage>
        <taxon>Bacteria</taxon>
        <taxon>Bacillati</taxon>
        <taxon>Bacillota</taxon>
        <taxon>Bacilli</taxon>
        <taxon>Bacillales</taxon>
        <taxon>Bacillaceae</taxon>
        <taxon>Rossellomorea</taxon>
    </lineage>
</organism>
<evidence type="ECO:0000259" key="13">
    <source>
        <dbReference type="Pfam" id="PF02518"/>
    </source>
</evidence>
<proteinExistence type="predicted"/>
<protein>
    <submittedName>
        <fullName evidence="15">Uncharacterized protein</fullName>
    </submittedName>
</protein>
<comment type="subcellular location">
    <subcellularLocation>
        <location evidence="1">Cell membrane</location>
        <topology evidence="1">Multi-pass membrane protein</topology>
    </subcellularLocation>
</comment>
<evidence type="ECO:0000256" key="12">
    <source>
        <dbReference type="SAM" id="Phobius"/>
    </source>
</evidence>
<keyword evidence="5 12" id="KW-0812">Transmembrane</keyword>
<dbReference type="GO" id="GO:0000155">
    <property type="term" value="F:phosphorelay sensor kinase activity"/>
    <property type="evidence" value="ECO:0007669"/>
    <property type="project" value="InterPro"/>
</dbReference>
<evidence type="ECO:0000256" key="6">
    <source>
        <dbReference type="ARBA" id="ARBA00022741"/>
    </source>
</evidence>
<evidence type="ECO:0000256" key="2">
    <source>
        <dbReference type="ARBA" id="ARBA00022475"/>
    </source>
</evidence>
<evidence type="ECO:0000256" key="7">
    <source>
        <dbReference type="ARBA" id="ARBA00022777"/>
    </source>
</evidence>
<comment type="caution">
    <text evidence="15">The sequence shown here is derived from an EMBL/GenBank/DDBJ whole genome shotgun (WGS) entry which is preliminary data.</text>
</comment>
<evidence type="ECO:0000256" key="10">
    <source>
        <dbReference type="ARBA" id="ARBA00023012"/>
    </source>
</evidence>
<keyword evidence="4" id="KW-0808">Transferase</keyword>
<evidence type="ECO:0000256" key="5">
    <source>
        <dbReference type="ARBA" id="ARBA00022692"/>
    </source>
</evidence>
<dbReference type="Pfam" id="PF02518">
    <property type="entry name" value="HATPase_c"/>
    <property type="match status" value="1"/>
</dbReference>
<evidence type="ECO:0000313" key="15">
    <source>
        <dbReference type="EMBL" id="KZE51000.1"/>
    </source>
</evidence>
<name>A0A161TIG7_9BACI</name>
<dbReference type="GO" id="GO:0005524">
    <property type="term" value="F:ATP binding"/>
    <property type="evidence" value="ECO:0007669"/>
    <property type="project" value="UniProtKB-KW"/>
</dbReference>
<evidence type="ECO:0000256" key="1">
    <source>
        <dbReference type="ARBA" id="ARBA00004651"/>
    </source>
</evidence>
<evidence type="ECO:0000256" key="9">
    <source>
        <dbReference type="ARBA" id="ARBA00022989"/>
    </source>
</evidence>
<evidence type="ECO:0000256" key="4">
    <source>
        <dbReference type="ARBA" id="ARBA00022679"/>
    </source>
</evidence>
<accession>A0A161TIG7</accession>
<keyword evidence="7" id="KW-0418">Kinase</keyword>